<evidence type="ECO:0000256" key="2">
    <source>
        <dbReference type="ARBA" id="ARBA00022553"/>
    </source>
</evidence>
<dbReference type="CDD" id="cd17546">
    <property type="entry name" value="REC_hyHK_CKI1_RcsC-like"/>
    <property type="match status" value="1"/>
</dbReference>
<dbReference type="PANTHER" id="PTHR45339:SF3">
    <property type="entry name" value="HISTIDINE KINASE"/>
    <property type="match status" value="1"/>
</dbReference>
<dbReference type="SMART" id="SM00448">
    <property type="entry name" value="REC"/>
    <property type="match status" value="1"/>
</dbReference>
<keyword evidence="2 4" id="KW-0597">Phosphoprotein</keyword>
<dbReference type="EMBL" id="CP136422">
    <property type="protein sequence ID" value="WPX75841.1"/>
    <property type="molecule type" value="Genomic_DNA"/>
</dbReference>
<evidence type="ECO:0000313" key="6">
    <source>
        <dbReference type="EMBL" id="WPX75841.1"/>
    </source>
</evidence>
<dbReference type="InterPro" id="IPR001789">
    <property type="entry name" value="Sig_transdc_resp-reg_receiver"/>
</dbReference>
<protein>
    <recommendedName>
        <fullName evidence="1">Stage 0 sporulation protein A homolog</fullName>
    </recommendedName>
</protein>
<dbReference type="InterPro" id="IPR011006">
    <property type="entry name" value="CheY-like_superfamily"/>
</dbReference>
<evidence type="ECO:0000313" key="7">
    <source>
        <dbReference type="Proteomes" id="UP001325248"/>
    </source>
</evidence>
<evidence type="ECO:0000256" key="1">
    <source>
        <dbReference type="ARBA" id="ARBA00018672"/>
    </source>
</evidence>
<dbReference type="Pfam" id="PF00072">
    <property type="entry name" value="Response_reg"/>
    <property type="match status" value="1"/>
</dbReference>
<organism evidence="6 7">
    <name type="scientific">Blautia producta</name>
    <dbReference type="NCBI Taxonomy" id="33035"/>
    <lineage>
        <taxon>Bacteria</taxon>
        <taxon>Bacillati</taxon>
        <taxon>Bacillota</taxon>
        <taxon>Clostridia</taxon>
        <taxon>Lachnospirales</taxon>
        <taxon>Lachnospiraceae</taxon>
        <taxon>Blautia</taxon>
    </lineage>
</organism>
<dbReference type="PANTHER" id="PTHR45339">
    <property type="entry name" value="HYBRID SIGNAL TRANSDUCTION HISTIDINE KINASE J"/>
    <property type="match status" value="1"/>
</dbReference>
<dbReference type="Gene3D" id="3.40.50.2300">
    <property type="match status" value="1"/>
</dbReference>
<gene>
    <name evidence="6" type="primary">cheY_2</name>
    <name evidence="6" type="ORF">BLCOC_42070</name>
</gene>
<dbReference type="Proteomes" id="UP001325248">
    <property type="component" value="Chromosome"/>
</dbReference>
<name>A0ABZ0UIP4_9FIRM</name>
<proteinExistence type="predicted"/>
<sequence length="107" mass="12018">MTNITVDYAEDGKETVDKFMKNGDRYNLNLMDVQMPVMDGYEATELIRKSSHPRAGTIPIIAMTADAFREDVVRAARAGMDGHLAKPIDQDLLYQKLTEILRGSRIS</sequence>
<evidence type="ECO:0000259" key="5">
    <source>
        <dbReference type="PROSITE" id="PS50110"/>
    </source>
</evidence>
<keyword evidence="7" id="KW-1185">Reference proteome</keyword>
<evidence type="ECO:0000256" key="3">
    <source>
        <dbReference type="ARBA" id="ARBA00024867"/>
    </source>
</evidence>
<evidence type="ECO:0000256" key="4">
    <source>
        <dbReference type="PROSITE-ProRule" id="PRU00169"/>
    </source>
</evidence>
<dbReference type="SUPFAM" id="SSF52172">
    <property type="entry name" value="CheY-like"/>
    <property type="match status" value="1"/>
</dbReference>
<comment type="function">
    <text evidence="3">May play the central regulatory role in sporulation. It may be an element of the effector pathway responsible for the activation of sporulation genes in response to nutritional stress. Spo0A may act in concert with spo0H (a sigma factor) to control the expression of some genes that are critical to the sporulation process.</text>
</comment>
<dbReference type="PROSITE" id="PS50110">
    <property type="entry name" value="RESPONSE_REGULATORY"/>
    <property type="match status" value="1"/>
</dbReference>
<reference evidence="6" key="1">
    <citation type="submission" date="2023-10" db="EMBL/GenBank/DDBJ databases">
        <title>Genome sequence of Blautia coccoides DSM 935.</title>
        <authorList>
            <person name="Boeer T."/>
            <person name="Bengelsdorf F.R."/>
            <person name="Daniel R."/>
            <person name="Poehlein A."/>
        </authorList>
    </citation>
    <scope>NUCLEOTIDE SEQUENCE [LARGE SCALE GENOMIC DNA]</scope>
    <source>
        <strain evidence="6">DSM 935</strain>
    </source>
</reference>
<feature type="domain" description="Response regulatory" evidence="5">
    <location>
        <begin position="1"/>
        <end position="101"/>
    </location>
</feature>
<accession>A0ABZ0UIP4</accession>
<feature type="modified residue" description="4-aspartylphosphate" evidence="4">
    <location>
        <position position="32"/>
    </location>
</feature>